<sequence length="174" mass="18786">MPEPTTASSPEGKAARAAEELAAEGNPVTNRAVRERARVSMAVAAEAARVWNELAAEQESVPDFPDDVRARFDGIWRAAYVAARQEFDEVRAGWVSRVETAQKDAAALTKAVAELEEQLAQEREEAHQAQRTAAGELAEAQARAAKAEGTLEAVTAERDRLLTELESARKTASS</sequence>
<evidence type="ECO:0000313" key="3">
    <source>
        <dbReference type="EMBL" id="GAA4422684.1"/>
    </source>
</evidence>
<keyword evidence="4" id="KW-1185">Reference proteome</keyword>
<dbReference type="Proteomes" id="UP001500622">
    <property type="component" value="Unassembled WGS sequence"/>
</dbReference>
<feature type="region of interest" description="Disordered" evidence="1">
    <location>
        <begin position="1"/>
        <end position="24"/>
    </location>
</feature>
<protein>
    <recommendedName>
        <fullName evidence="2">KfrA N-terminal DNA-binding domain-containing protein</fullName>
    </recommendedName>
</protein>
<reference evidence="4" key="1">
    <citation type="journal article" date="2019" name="Int. J. Syst. Evol. Microbiol.">
        <title>The Global Catalogue of Microorganisms (GCM) 10K type strain sequencing project: providing services to taxonomists for standard genome sequencing and annotation.</title>
        <authorList>
            <consortium name="The Broad Institute Genomics Platform"/>
            <consortium name="The Broad Institute Genome Sequencing Center for Infectious Disease"/>
            <person name="Wu L."/>
            <person name="Ma J."/>
        </authorList>
    </citation>
    <scope>NUCLEOTIDE SEQUENCE [LARGE SCALE GENOMIC DNA]</scope>
    <source>
        <strain evidence="4">JCM 17810</strain>
    </source>
</reference>
<feature type="domain" description="KfrA N-terminal DNA-binding" evidence="2">
    <location>
        <begin position="15"/>
        <end position="119"/>
    </location>
</feature>
<organism evidence="3 4">
    <name type="scientific">Georgenia halophila</name>
    <dbReference type="NCBI Taxonomy" id="620889"/>
    <lineage>
        <taxon>Bacteria</taxon>
        <taxon>Bacillati</taxon>
        <taxon>Actinomycetota</taxon>
        <taxon>Actinomycetes</taxon>
        <taxon>Micrococcales</taxon>
        <taxon>Bogoriellaceae</taxon>
        <taxon>Georgenia</taxon>
    </lineage>
</organism>
<accession>A0ABP8L6L2</accession>
<dbReference type="EMBL" id="BAABGN010000007">
    <property type="protein sequence ID" value="GAA4422684.1"/>
    <property type="molecule type" value="Genomic_DNA"/>
</dbReference>
<evidence type="ECO:0000259" key="2">
    <source>
        <dbReference type="Pfam" id="PF11740"/>
    </source>
</evidence>
<dbReference type="InterPro" id="IPR021104">
    <property type="entry name" value="KfrA_DNA-bd_N"/>
</dbReference>
<feature type="compositionally biased region" description="Low complexity" evidence="1">
    <location>
        <begin position="129"/>
        <end position="148"/>
    </location>
</feature>
<comment type="caution">
    <text evidence="3">The sequence shown here is derived from an EMBL/GenBank/DDBJ whole genome shotgun (WGS) entry which is preliminary data.</text>
</comment>
<gene>
    <name evidence="3" type="ORF">GCM10023169_17420</name>
</gene>
<proteinExistence type="predicted"/>
<evidence type="ECO:0000256" key="1">
    <source>
        <dbReference type="SAM" id="MobiDB-lite"/>
    </source>
</evidence>
<feature type="region of interest" description="Disordered" evidence="1">
    <location>
        <begin position="119"/>
        <end position="153"/>
    </location>
</feature>
<dbReference type="Pfam" id="PF11740">
    <property type="entry name" value="KfrA_N"/>
    <property type="match status" value="1"/>
</dbReference>
<evidence type="ECO:0000313" key="4">
    <source>
        <dbReference type="Proteomes" id="UP001500622"/>
    </source>
</evidence>
<name>A0ABP8L6L2_9MICO</name>
<dbReference type="RefSeq" id="WP_345215863.1">
    <property type="nucleotide sequence ID" value="NZ_BAABGN010000007.1"/>
</dbReference>